<dbReference type="AlphaFoldDB" id="A0A0C9VFA6"/>
<dbReference type="HOGENOM" id="CLU_2967548_0_0_1"/>
<evidence type="ECO:0000313" key="1">
    <source>
        <dbReference type="EMBL" id="KIJ40122.1"/>
    </source>
</evidence>
<organism evidence="1 2">
    <name type="scientific">Sphaerobolus stellatus (strain SS14)</name>
    <dbReference type="NCBI Taxonomy" id="990650"/>
    <lineage>
        <taxon>Eukaryota</taxon>
        <taxon>Fungi</taxon>
        <taxon>Dikarya</taxon>
        <taxon>Basidiomycota</taxon>
        <taxon>Agaricomycotina</taxon>
        <taxon>Agaricomycetes</taxon>
        <taxon>Phallomycetidae</taxon>
        <taxon>Geastrales</taxon>
        <taxon>Sphaerobolaceae</taxon>
        <taxon>Sphaerobolus</taxon>
    </lineage>
</organism>
<evidence type="ECO:0000313" key="2">
    <source>
        <dbReference type="Proteomes" id="UP000054279"/>
    </source>
</evidence>
<gene>
    <name evidence="1" type="ORF">M422DRAFT_32387</name>
</gene>
<sequence length="59" mass="6470">MSRRNGRIKAGTGNCKKGFKVRWTTVTAEEARGDRIGVSATRAIVKLSSKSLDLTPKQH</sequence>
<protein>
    <submittedName>
        <fullName evidence="1">Uncharacterized protein</fullName>
    </submittedName>
</protein>
<feature type="non-terminal residue" evidence="1">
    <location>
        <position position="59"/>
    </location>
</feature>
<name>A0A0C9VFA6_SPHS4</name>
<reference evidence="1 2" key="1">
    <citation type="submission" date="2014-06" db="EMBL/GenBank/DDBJ databases">
        <title>Evolutionary Origins and Diversification of the Mycorrhizal Mutualists.</title>
        <authorList>
            <consortium name="DOE Joint Genome Institute"/>
            <consortium name="Mycorrhizal Genomics Consortium"/>
            <person name="Kohler A."/>
            <person name="Kuo A."/>
            <person name="Nagy L.G."/>
            <person name="Floudas D."/>
            <person name="Copeland A."/>
            <person name="Barry K.W."/>
            <person name="Cichocki N."/>
            <person name="Veneault-Fourrey C."/>
            <person name="LaButti K."/>
            <person name="Lindquist E.A."/>
            <person name="Lipzen A."/>
            <person name="Lundell T."/>
            <person name="Morin E."/>
            <person name="Murat C."/>
            <person name="Riley R."/>
            <person name="Ohm R."/>
            <person name="Sun H."/>
            <person name="Tunlid A."/>
            <person name="Henrissat B."/>
            <person name="Grigoriev I.V."/>
            <person name="Hibbett D.S."/>
            <person name="Martin F."/>
        </authorList>
    </citation>
    <scope>NUCLEOTIDE SEQUENCE [LARGE SCALE GENOMIC DNA]</scope>
    <source>
        <strain evidence="1 2">SS14</strain>
    </source>
</reference>
<proteinExistence type="predicted"/>
<dbReference type="EMBL" id="KN837146">
    <property type="protein sequence ID" value="KIJ40122.1"/>
    <property type="molecule type" value="Genomic_DNA"/>
</dbReference>
<accession>A0A0C9VFA6</accession>
<dbReference type="Proteomes" id="UP000054279">
    <property type="component" value="Unassembled WGS sequence"/>
</dbReference>
<keyword evidence="2" id="KW-1185">Reference proteome</keyword>